<evidence type="ECO:0000256" key="6">
    <source>
        <dbReference type="ARBA" id="ARBA00023125"/>
    </source>
</evidence>
<feature type="compositionally biased region" description="Polar residues" evidence="10">
    <location>
        <begin position="455"/>
        <end position="471"/>
    </location>
</feature>
<organism evidence="12 13">
    <name type="scientific">Mya arenaria</name>
    <name type="common">Soft-shell clam</name>
    <dbReference type="NCBI Taxonomy" id="6604"/>
    <lineage>
        <taxon>Eukaryota</taxon>
        <taxon>Metazoa</taxon>
        <taxon>Spiralia</taxon>
        <taxon>Lophotrochozoa</taxon>
        <taxon>Mollusca</taxon>
        <taxon>Bivalvia</taxon>
        <taxon>Autobranchia</taxon>
        <taxon>Heteroconchia</taxon>
        <taxon>Euheterodonta</taxon>
        <taxon>Imparidentia</taxon>
        <taxon>Neoheterodontei</taxon>
        <taxon>Myida</taxon>
        <taxon>Myoidea</taxon>
        <taxon>Myidae</taxon>
        <taxon>Mya</taxon>
    </lineage>
</organism>
<dbReference type="InterPro" id="IPR035500">
    <property type="entry name" value="NHR-like_dom_sf"/>
</dbReference>
<dbReference type="SMART" id="SM00430">
    <property type="entry name" value="HOLI"/>
    <property type="match status" value="1"/>
</dbReference>
<evidence type="ECO:0000256" key="2">
    <source>
        <dbReference type="ARBA" id="ARBA00022723"/>
    </source>
</evidence>
<keyword evidence="3" id="KW-0863">Zinc-finger</keyword>
<dbReference type="Gene3D" id="3.30.50.10">
    <property type="entry name" value="Erythroid Transcription Factor GATA-1, subunit A"/>
    <property type="match status" value="1"/>
</dbReference>
<dbReference type="EMBL" id="CP111028">
    <property type="protein sequence ID" value="WAR31146.1"/>
    <property type="molecule type" value="Genomic_DNA"/>
</dbReference>
<dbReference type="Pfam" id="PF00105">
    <property type="entry name" value="zf-C4"/>
    <property type="match status" value="1"/>
</dbReference>
<feature type="compositionally biased region" description="Polar residues" evidence="10">
    <location>
        <begin position="311"/>
        <end position="320"/>
    </location>
</feature>
<keyword evidence="5" id="KW-0805">Transcription regulation</keyword>
<dbReference type="Gene3D" id="1.10.565.10">
    <property type="entry name" value="Retinoid X Receptor"/>
    <property type="match status" value="2"/>
</dbReference>
<dbReference type="InterPro" id="IPR000536">
    <property type="entry name" value="Nucl_hrmn_rcpt_lig-bd"/>
</dbReference>
<evidence type="ECO:0000256" key="7">
    <source>
        <dbReference type="ARBA" id="ARBA00023163"/>
    </source>
</evidence>
<evidence type="ECO:0000256" key="8">
    <source>
        <dbReference type="ARBA" id="ARBA00023170"/>
    </source>
</evidence>
<keyword evidence="2" id="KW-0479">Metal-binding</keyword>
<keyword evidence="7" id="KW-0804">Transcription</keyword>
<evidence type="ECO:0000256" key="5">
    <source>
        <dbReference type="ARBA" id="ARBA00023015"/>
    </source>
</evidence>
<gene>
    <name evidence="12" type="ORF">MAR_033688</name>
</gene>
<evidence type="ECO:0000256" key="3">
    <source>
        <dbReference type="ARBA" id="ARBA00022771"/>
    </source>
</evidence>
<dbReference type="InterPro" id="IPR013088">
    <property type="entry name" value="Znf_NHR/GATA"/>
</dbReference>
<accession>A0ABY7GDG0</accession>
<keyword evidence="4" id="KW-0862">Zinc</keyword>
<keyword evidence="9" id="KW-0539">Nucleus</keyword>
<dbReference type="InterPro" id="IPR001628">
    <property type="entry name" value="Znf_hrmn_rcpt"/>
</dbReference>
<feature type="non-terminal residue" evidence="12">
    <location>
        <position position="685"/>
    </location>
</feature>
<dbReference type="PANTHER" id="PTHR24086">
    <property type="entry name" value="NUCLEAR RECEPTOR SUBFAMILY 5 GROUP A"/>
    <property type="match status" value="1"/>
</dbReference>
<evidence type="ECO:0000256" key="1">
    <source>
        <dbReference type="ARBA" id="ARBA00004123"/>
    </source>
</evidence>
<dbReference type="PANTHER" id="PTHR24086:SF25">
    <property type="entry name" value="NUCLEAR HORMONE RECEPTOR FTZ-F1 BETA"/>
    <property type="match status" value="1"/>
</dbReference>
<dbReference type="Proteomes" id="UP001164746">
    <property type="component" value="Chromosome 17"/>
</dbReference>
<dbReference type="SUPFAM" id="SSF57716">
    <property type="entry name" value="Glucocorticoid receptor-like (DNA-binding domain)"/>
    <property type="match status" value="1"/>
</dbReference>
<proteinExistence type="predicted"/>
<dbReference type="InterPro" id="IPR016355">
    <property type="entry name" value="NR5-like"/>
</dbReference>
<feature type="region of interest" description="Disordered" evidence="10">
    <location>
        <begin position="311"/>
        <end position="331"/>
    </location>
</feature>
<keyword evidence="6" id="KW-0238">DNA-binding</keyword>
<dbReference type="SUPFAM" id="SSF48508">
    <property type="entry name" value="Nuclear receptor ligand-binding domain"/>
    <property type="match status" value="1"/>
</dbReference>
<feature type="region of interest" description="Disordered" evidence="10">
    <location>
        <begin position="430"/>
        <end position="471"/>
    </location>
</feature>
<sequence>MSSGNEIGISPVLLQAISQSLSSVGASSPTVTATNMAADTNCKGAASSDDIVAQIMKQQQDQLTLGQSGLTPPTTINDTIKTMLRLKMASNALLKDTDITSVKESTLASDLAMANMLTALASQSRESTQPVDTGQVIVISNQESPKTVQPSLGSEGNVHTVVLTDDSNSTLKNPPRSAQQSVQKVVNVPLSPSYNYTLIKSEPSSSDSENRLISPLVTHQMNIIASESTSSNGQSSPEISLSVPEVTEKGKLSGVNPVVQVSGDIESQLMLLNQQNSSTLSGSVNAQSVGQSSVRIFEHNGKRYIIQMQDIETTASNSSNTEEDSGGKDFSDMRDEVIHFSEGLPLAGMEQEVLTVTQQQDVMMSGPGAGMVFRGQLCPICGDSVSVQNKKTFVCPRQGECEITLENRKKCPACRFAKCLIMGMKLEGGRSSYSGSSPSEEPKRKRPIKIVPNRRPSSQSGEATQSPLMRSGPNQCEIELRVIPGVLTDIMSLESILNEDDIPANISVDDFSLSNPSVFMTLLQLCELKLYKIVRWARNLPYFANVSNCWCELLALTMCWKSLNLKEEIVFFHGQPIDQDKADMLNVREMFTKMLLVVEQFKRINVDHDANSLAVHQQNISVALEDYVRSHYRSTPNRYGEILLRLPELSRISGLMKEHLIQWMPANTTSCGLLYELLKGENMKD</sequence>
<reference evidence="12" key="1">
    <citation type="submission" date="2022-11" db="EMBL/GenBank/DDBJ databases">
        <title>Centuries of genome instability and evolution in soft-shell clam transmissible cancer (bioRxiv).</title>
        <authorList>
            <person name="Hart S.F.M."/>
            <person name="Yonemitsu M.A."/>
            <person name="Giersch R.M."/>
            <person name="Beal B.F."/>
            <person name="Arriagada G."/>
            <person name="Davis B.W."/>
            <person name="Ostrander E.A."/>
            <person name="Goff S.P."/>
            <person name="Metzger M.J."/>
        </authorList>
    </citation>
    <scope>NUCLEOTIDE SEQUENCE</scope>
    <source>
        <strain evidence="12">MELC-2E11</strain>
        <tissue evidence="12">Siphon/mantle</tissue>
    </source>
</reference>
<feature type="domain" description="Nuclear receptor" evidence="11">
    <location>
        <begin position="386"/>
        <end position="431"/>
    </location>
</feature>
<keyword evidence="13" id="KW-1185">Reference proteome</keyword>
<evidence type="ECO:0000256" key="9">
    <source>
        <dbReference type="ARBA" id="ARBA00023242"/>
    </source>
</evidence>
<evidence type="ECO:0000313" key="13">
    <source>
        <dbReference type="Proteomes" id="UP001164746"/>
    </source>
</evidence>
<name>A0ABY7GDG0_MYAAR</name>
<evidence type="ECO:0000313" key="12">
    <source>
        <dbReference type="EMBL" id="WAR31146.1"/>
    </source>
</evidence>
<keyword evidence="8" id="KW-0675">Receptor</keyword>
<evidence type="ECO:0000256" key="10">
    <source>
        <dbReference type="SAM" id="MobiDB-lite"/>
    </source>
</evidence>
<evidence type="ECO:0000259" key="11">
    <source>
        <dbReference type="PROSITE" id="PS51030"/>
    </source>
</evidence>
<comment type="subcellular location">
    <subcellularLocation>
        <location evidence="1">Nucleus</location>
    </subcellularLocation>
</comment>
<protein>
    <submittedName>
        <fullName evidence="12">ERR3-like protein</fullName>
    </submittedName>
</protein>
<dbReference type="SMART" id="SM00399">
    <property type="entry name" value="ZnF_C4"/>
    <property type="match status" value="1"/>
</dbReference>
<feature type="compositionally biased region" description="Low complexity" evidence="10">
    <location>
        <begin position="430"/>
        <end position="439"/>
    </location>
</feature>
<evidence type="ECO:0000256" key="4">
    <source>
        <dbReference type="ARBA" id="ARBA00022833"/>
    </source>
</evidence>
<dbReference type="PROSITE" id="PS51030">
    <property type="entry name" value="NUCLEAR_REC_DBD_2"/>
    <property type="match status" value="1"/>
</dbReference>